<evidence type="ECO:0000256" key="7">
    <source>
        <dbReference type="ARBA" id="ARBA00023145"/>
    </source>
</evidence>
<dbReference type="PANTHER" id="PTHR14218">
    <property type="entry name" value="PROTEASE S8 TRIPEPTIDYL PEPTIDASE I CLN2"/>
    <property type="match status" value="1"/>
</dbReference>
<dbReference type="EMBL" id="JAKELL010000077">
    <property type="protein sequence ID" value="KAH8984341.1"/>
    <property type="molecule type" value="Genomic_DNA"/>
</dbReference>
<dbReference type="CDD" id="cd04056">
    <property type="entry name" value="Peptidases_S53"/>
    <property type="match status" value="1"/>
</dbReference>
<dbReference type="Proteomes" id="UP001201163">
    <property type="component" value="Unassembled WGS sequence"/>
</dbReference>
<evidence type="ECO:0000256" key="3">
    <source>
        <dbReference type="ARBA" id="ARBA00022723"/>
    </source>
</evidence>
<dbReference type="InterPro" id="IPR015366">
    <property type="entry name" value="S53_propep"/>
</dbReference>
<dbReference type="GO" id="GO:0046872">
    <property type="term" value="F:metal ion binding"/>
    <property type="evidence" value="ECO:0007669"/>
    <property type="project" value="UniProtKB-UniRule"/>
</dbReference>
<feature type="domain" description="Peptidase S53" evidence="10">
    <location>
        <begin position="219"/>
        <end position="614"/>
    </location>
</feature>
<dbReference type="SUPFAM" id="SSF52743">
    <property type="entry name" value="Subtilisin-like"/>
    <property type="match status" value="1"/>
</dbReference>
<protein>
    <submittedName>
        <fullName evidence="11">Subtilisin-like protein</fullName>
    </submittedName>
</protein>
<dbReference type="SUPFAM" id="SSF54897">
    <property type="entry name" value="Protease propeptides/inhibitors"/>
    <property type="match status" value="1"/>
</dbReference>
<evidence type="ECO:0000256" key="9">
    <source>
        <dbReference type="SAM" id="SignalP"/>
    </source>
</evidence>
<comment type="caution">
    <text evidence="8">Lacks conserved residue(s) required for the propagation of feature annotation.</text>
</comment>
<dbReference type="Gene3D" id="3.40.50.200">
    <property type="entry name" value="Peptidase S8/S53 domain"/>
    <property type="match status" value="2"/>
</dbReference>
<dbReference type="InterPro" id="IPR030400">
    <property type="entry name" value="Sedolisin_dom"/>
</dbReference>
<dbReference type="PROSITE" id="PS51695">
    <property type="entry name" value="SEDOLISIN"/>
    <property type="match status" value="1"/>
</dbReference>
<evidence type="ECO:0000256" key="1">
    <source>
        <dbReference type="ARBA" id="ARBA00004239"/>
    </source>
</evidence>
<keyword evidence="5" id="KW-0720">Serine protease</keyword>
<organism evidence="11 12">
    <name type="scientific">Lactarius akahatsu</name>
    <dbReference type="NCBI Taxonomy" id="416441"/>
    <lineage>
        <taxon>Eukaryota</taxon>
        <taxon>Fungi</taxon>
        <taxon>Dikarya</taxon>
        <taxon>Basidiomycota</taxon>
        <taxon>Agaricomycotina</taxon>
        <taxon>Agaricomycetes</taxon>
        <taxon>Russulales</taxon>
        <taxon>Russulaceae</taxon>
        <taxon>Lactarius</taxon>
    </lineage>
</organism>
<dbReference type="GO" id="GO:0005576">
    <property type="term" value="C:extracellular region"/>
    <property type="evidence" value="ECO:0007669"/>
    <property type="project" value="UniProtKB-SubCell"/>
</dbReference>
<reference evidence="11" key="1">
    <citation type="submission" date="2022-01" db="EMBL/GenBank/DDBJ databases">
        <title>Comparative genomics reveals a dynamic genome evolution in the ectomycorrhizal milk-cap (Lactarius) mushrooms.</title>
        <authorList>
            <consortium name="DOE Joint Genome Institute"/>
            <person name="Lebreton A."/>
            <person name="Tang N."/>
            <person name="Kuo A."/>
            <person name="LaButti K."/>
            <person name="Drula E."/>
            <person name="Barry K."/>
            <person name="Clum A."/>
            <person name="Lipzen A."/>
            <person name="Mousain D."/>
            <person name="Ng V."/>
            <person name="Wang R."/>
            <person name="Wang X."/>
            <person name="Dai Y."/>
            <person name="Henrissat B."/>
            <person name="Grigoriev I.V."/>
            <person name="Guerin-Laguette A."/>
            <person name="Yu F."/>
            <person name="Martin F.M."/>
        </authorList>
    </citation>
    <scope>NUCLEOTIDE SEQUENCE</scope>
    <source>
        <strain evidence="11">QP</strain>
    </source>
</reference>
<dbReference type="GO" id="GO:0008240">
    <property type="term" value="F:tripeptidyl-peptidase activity"/>
    <property type="evidence" value="ECO:0007669"/>
    <property type="project" value="TreeGrafter"/>
</dbReference>
<feature type="signal peptide" evidence="9">
    <location>
        <begin position="1"/>
        <end position="20"/>
    </location>
</feature>
<dbReference type="SMART" id="SM00944">
    <property type="entry name" value="Pro-kuma_activ"/>
    <property type="match status" value="1"/>
</dbReference>
<comment type="subcellular location">
    <subcellularLocation>
        <location evidence="1">Secreted</location>
        <location evidence="1">Extracellular space</location>
    </subcellularLocation>
</comment>
<evidence type="ECO:0000256" key="4">
    <source>
        <dbReference type="ARBA" id="ARBA00022801"/>
    </source>
</evidence>
<accession>A0AAD4Q4U5</accession>
<evidence type="ECO:0000313" key="11">
    <source>
        <dbReference type="EMBL" id="KAH8984341.1"/>
    </source>
</evidence>
<dbReference type="Pfam" id="PF09286">
    <property type="entry name" value="Pro-kuma_activ"/>
    <property type="match status" value="1"/>
</dbReference>
<keyword evidence="3 8" id="KW-0479">Metal-binding</keyword>
<dbReference type="GO" id="GO:0004252">
    <property type="term" value="F:serine-type endopeptidase activity"/>
    <property type="evidence" value="ECO:0007669"/>
    <property type="project" value="InterPro"/>
</dbReference>
<evidence type="ECO:0000259" key="10">
    <source>
        <dbReference type="PROSITE" id="PS51695"/>
    </source>
</evidence>
<evidence type="ECO:0000256" key="5">
    <source>
        <dbReference type="ARBA" id="ARBA00022825"/>
    </source>
</evidence>
<keyword evidence="2" id="KW-0645">Protease</keyword>
<dbReference type="AlphaFoldDB" id="A0AAD4Q4U5"/>
<keyword evidence="12" id="KW-1185">Reference proteome</keyword>
<evidence type="ECO:0000256" key="8">
    <source>
        <dbReference type="PROSITE-ProRule" id="PRU01032"/>
    </source>
</evidence>
<feature type="chain" id="PRO_5042047655" evidence="9">
    <location>
        <begin position="21"/>
        <end position="614"/>
    </location>
</feature>
<feature type="binding site" evidence="8">
    <location>
        <position position="573"/>
    </location>
    <ligand>
        <name>Ca(2+)</name>
        <dbReference type="ChEBI" id="CHEBI:29108"/>
    </ligand>
</feature>
<comment type="cofactor">
    <cofactor evidence="8">
        <name>Ca(2+)</name>
        <dbReference type="ChEBI" id="CHEBI:29108"/>
    </cofactor>
    <text evidence="8">Binds 1 Ca(2+) ion per subunit.</text>
</comment>
<keyword evidence="4" id="KW-0378">Hydrolase</keyword>
<evidence type="ECO:0000313" key="12">
    <source>
        <dbReference type="Proteomes" id="UP001201163"/>
    </source>
</evidence>
<dbReference type="PANTHER" id="PTHR14218:SF15">
    <property type="entry name" value="TRIPEPTIDYL-PEPTIDASE 1"/>
    <property type="match status" value="1"/>
</dbReference>
<comment type="caution">
    <text evidence="11">The sequence shown here is derived from an EMBL/GenBank/DDBJ whole genome shotgun (WGS) entry which is preliminary data.</text>
</comment>
<dbReference type="InterPro" id="IPR050819">
    <property type="entry name" value="Tripeptidyl-peptidase_I"/>
</dbReference>
<proteinExistence type="predicted"/>
<name>A0AAD4Q4U5_9AGAM</name>
<sequence>MRYHWLYVLSFLTATPLADFAMPPAPWGDVRVKHAWSSVPANWEALGSPSAGTTIDLYVALNPHHDNALIDALFEVSDPNHPRYGAHLSKEQVAELVRPHPDTLELVTSWLAHHGVRPSSISTTHGGAWLTVSNVLVSQANEMLGASYQLYRHAKVNDTIIRTVSYALPDKLHAHIQAVAPTTYFVSTRTLRQTPRRRSVEAVAASGRPVTVLSSRAGEVTPSQLRWIYKTFAYVPTAADRNTLGVFGFRKDYPSETDLTRYMTNFRSDVQPPSLATFAVELVNGGEYDPDTPGMEASIDVQYASAMAYPTPIIFYSTGGNVRWSDSGEPVPGDVYLESLEYMLKKTVIPQTISISYGTYERNVPRDYASALCILFAQFGARGVSVLFSTGDNGVGKNCKDKSGNVRFVVEFPASFHQTSLVLQVPMSLPSAALQITTPRLRLPSLEAAFRTTFHARSIRTSPCPHSSSAKAPSMLASTTLRVVASLTSPPKLSNSQSSSEAFALVWRARAARLPCAFHCPIRYLGLSRLTANVQTVAGIISLLNDYLITNGRPPLGFLNIRLYHDGFAGLNDITSGSNPGCGTDGFSAVPGWDPVRPARPVSLRFRHWLTCVA</sequence>
<gene>
    <name evidence="11" type="ORF">EDB92DRAFT_1493288</name>
</gene>
<feature type="binding site" evidence="8">
    <location>
        <position position="574"/>
    </location>
    <ligand>
        <name>Ca(2+)</name>
        <dbReference type="ChEBI" id="CHEBI:29108"/>
    </ligand>
</feature>
<evidence type="ECO:0000256" key="2">
    <source>
        <dbReference type="ARBA" id="ARBA00022670"/>
    </source>
</evidence>
<keyword evidence="9" id="KW-0732">Signal</keyword>
<dbReference type="GO" id="GO:0006508">
    <property type="term" value="P:proteolysis"/>
    <property type="evidence" value="ECO:0007669"/>
    <property type="project" value="UniProtKB-KW"/>
</dbReference>
<dbReference type="InterPro" id="IPR036852">
    <property type="entry name" value="Peptidase_S8/S53_dom_sf"/>
</dbReference>
<feature type="binding site" evidence="8">
    <location>
        <position position="594"/>
    </location>
    <ligand>
        <name>Ca(2+)</name>
        <dbReference type="ChEBI" id="CHEBI:29108"/>
    </ligand>
</feature>
<dbReference type="CDD" id="cd11377">
    <property type="entry name" value="Pro-peptidase_S53"/>
    <property type="match status" value="1"/>
</dbReference>
<keyword evidence="7" id="KW-0865">Zymogen</keyword>
<evidence type="ECO:0000256" key="6">
    <source>
        <dbReference type="ARBA" id="ARBA00022837"/>
    </source>
</evidence>
<feature type="binding site" evidence="8">
    <location>
        <position position="592"/>
    </location>
    <ligand>
        <name>Ca(2+)</name>
        <dbReference type="ChEBI" id="CHEBI:29108"/>
    </ligand>
</feature>
<keyword evidence="6 8" id="KW-0106">Calcium</keyword>